<feature type="region of interest" description="Disordered" evidence="1">
    <location>
        <begin position="78"/>
        <end position="108"/>
    </location>
</feature>
<proteinExistence type="predicted"/>
<evidence type="ECO:0000313" key="3">
    <source>
        <dbReference type="Proteomes" id="UP000233551"/>
    </source>
</evidence>
<accession>A0A2I0L3T7</accession>
<comment type="caution">
    <text evidence="2">The sequence shown here is derived from an EMBL/GenBank/DDBJ whole genome shotgun (WGS) entry which is preliminary data.</text>
</comment>
<gene>
    <name evidence="2" type="ORF">CRG98_004814</name>
</gene>
<evidence type="ECO:0000313" key="2">
    <source>
        <dbReference type="EMBL" id="PKI74796.1"/>
    </source>
</evidence>
<protein>
    <submittedName>
        <fullName evidence="2">Uncharacterized protein</fullName>
    </submittedName>
</protein>
<reference evidence="2 3" key="1">
    <citation type="submission" date="2017-11" db="EMBL/GenBank/DDBJ databases">
        <title>De-novo sequencing of pomegranate (Punica granatum L.) genome.</title>
        <authorList>
            <person name="Akparov Z."/>
            <person name="Amiraslanov A."/>
            <person name="Hajiyeva S."/>
            <person name="Abbasov M."/>
            <person name="Kaur K."/>
            <person name="Hamwieh A."/>
            <person name="Solovyev V."/>
            <person name="Salamov A."/>
            <person name="Braich B."/>
            <person name="Kosarev P."/>
            <person name="Mahmoud A."/>
            <person name="Hajiyev E."/>
            <person name="Babayeva S."/>
            <person name="Izzatullayeva V."/>
            <person name="Mammadov A."/>
            <person name="Mammadov A."/>
            <person name="Sharifova S."/>
            <person name="Ojaghi J."/>
            <person name="Eynullazada K."/>
            <person name="Bayramov B."/>
            <person name="Abdulazimova A."/>
            <person name="Shahmuradov I."/>
        </authorList>
    </citation>
    <scope>NUCLEOTIDE SEQUENCE [LARGE SCALE GENOMIC DNA]</scope>
    <source>
        <strain evidence="3">cv. AG2017</strain>
        <tissue evidence="2">Leaf</tissue>
    </source>
</reference>
<dbReference type="Proteomes" id="UP000233551">
    <property type="component" value="Unassembled WGS sequence"/>
</dbReference>
<organism evidence="2 3">
    <name type="scientific">Punica granatum</name>
    <name type="common">Pomegranate</name>
    <dbReference type="NCBI Taxonomy" id="22663"/>
    <lineage>
        <taxon>Eukaryota</taxon>
        <taxon>Viridiplantae</taxon>
        <taxon>Streptophyta</taxon>
        <taxon>Embryophyta</taxon>
        <taxon>Tracheophyta</taxon>
        <taxon>Spermatophyta</taxon>
        <taxon>Magnoliopsida</taxon>
        <taxon>eudicotyledons</taxon>
        <taxon>Gunneridae</taxon>
        <taxon>Pentapetalae</taxon>
        <taxon>rosids</taxon>
        <taxon>malvids</taxon>
        <taxon>Myrtales</taxon>
        <taxon>Lythraceae</taxon>
        <taxon>Punica</taxon>
    </lineage>
</organism>
<dbReference type="EMBL" id="PGOL01000193">
    <property type="protein sequence ID" value="PKI74796.1"/>
    <property type="molecule type" value="Genomic_DNA"/>
</dbReference>
<dbReference type="AlphaFoldDB" id="A0A2I0L3T7"/>
<sequence>MAHVEGDFDWVATPSHARPLRILEKVDTPKPRCIGVRTAQLDEIEIQSKERSGEAPTLAITAPDERPATLIAAVWSKSNHRSPDPPLLSLSSFEERETTTLDGVVSDP</sequence>
<evidence type="ECO:0000256" key="1">
    <source>
        <dbReference type="SAM" id="MobiDB-lite"/>
    </source>
</evidence>
<name>A0A2I0L3T7_PUNGR</name>
<keyword evidence="3" id="KW-1185">Reference proteome</keyword>